<dbReference type="OrthoDB" id="33315at2"/>
<comment type="caution">
    <text evidence="3">The sequence shown here is derived from an EMBL/GenBank/DDBJ whole genome shotgun (WGS) entry which is preliminary data.</text>
</comment>
<evidence type="ECO:0000259" key="2">
    <source>
        <dbReference type="Pfam" id="PF21814"/>
    </source>
</evidence>
<sequence>MTGQTDRVGWIIDAPKIARYLLDLSHPIGGPKAKFLLRFGFTPQDPNALVLALVAHAMGNLPGVKKDQPKGPPRIIFEGTVTAPDGRDMPLRTVWEPSDSPPEMRFVTPVPLTRRKTG</sequence>
<name>A0A512IVD2_9HYPH</name>
<dbReference type="Pfam" id="PF21814">
    <property type="entry name" value="DUF6883"/>
    <property type="match status" value="1"/>
</dbReference>
<accession>A0A512IVD2</accession>
<dbReference type="Proteomes" id="UP000321258">
    <property type="component" value="Unassembled WGS sequence"/>
</dbReference>
<proteinExistence type="predicted"/>
<reference evidence="3 4" key="1">
    <citation type="submission" date="2019-07" db="EMBL/GenBank/DDBJ databases">
        <title>Whole genome shotgun sequence of Methylobacterium haplocladii NBRC 107714.</title>
        <authorList>
            <person name="Hosoyama A."/>
            <person name="Uohara A."/>
            <person name="Ohji S."/>
            <person name="Ichikawa N."/>
        </authorList>
    </citation>
    <scope>NUCLEOTIDE SEQUENCE [LARGE SCALE GENOMIC DNA]</scope>
    <source>
        <strain evidence="3 4">NBRC 107714</strain>
    </source>
</reference>
<dbReference type="AlphaFoldDB" id="A0A512IVD2"/>
<evidence type="ECO:0000256" key="1">
    <source>
        <dbReference type="SAM" id="MobiDB-lite"/>
    </source>
</evidence>
<protein>
    <recommendedName>
        <fullName evidence="2">DUF6883 domain-containing protein</fullName>
    </recommendedName>
</protein>
<feature type="region of interest" description="Disordered" evidence="1">
    <location>
        <begin position="93"/>
        <end position="118"/>
    </location>
</feature>
<gene>
    <name evidence="3" type="ORF">MHA02_40650</name>
</gene>
<organism evidence="3 4">
    <name type="scientific">Methylobacterium haplocladii</name>
    <dbReference type="NCBI Taxonomy" id="1176176"/>
    <lineage>
        <taxon>Bacteria</taxon>
        <taxon>Pseudomonadati</taxon>
        <taxon>Pseudomonadota</taxon>
        <taxon>Alphaproteobacteria</taxon>
        <taxon>Hyphomicrobiales</taxon>
        <taxon>Methylobacteriaceae</taxon>
        <taxon>Methylobacterium</taxon>
    </lineage>
</organism>
<evidence type="ECO:0000313" key="3">
    <source>
        <dbReference type="EMBL" id="GEP01678.1"/>
    </source>
</evidence>
<feature type="domain" description="DUF6883" evidence="2">
    <location>
        <begin position="11"/>
        <end position="111"/>
    </location>
</feature>
<dbReference type="InterPro" id="IPR049250">
    <property type="entry name" value="DUF6883"/>
</dbReference>
<dbReference type="EMBL" id="BJZT01000048">
    <property type="protein sequence ID" value="GEP01678.1"/>
    <property type="molecule type" value="Genomic_DNA"/>
</dbReference>
<evidence type="ECO:0000313" key="4">
    <source>
        <dbReference type="Proteomes" id="UP000321258"/>
    </source>
</evidence>
<dbReference type="RefSeq" id="WP_147082209.1">
    <property type="nucleotide sequence ID" value="NZ_BJZT01000048.1"/>
</dbReference>
<keyword evidence="4" id="KW-1185">Reference proteome</keyword>